<keyword evidence="7" id="KW-1185">Reference proteome</keyword>
<dbReference type="GO" id="GO:0008483">
    <property type="term" value="F:transaminase activity"/>
    <property type="evidence" value="ECO:0007669"/>
    <property type="project" value="UniProtKB-KW"/>
</dbReference>
<dbReference type="EC" id="2.6.1.-" evidence="4"/>
<dbReference type="InterPro" id="IPR015424">
    <property type="entry name" value="PyrdxlP-dep_Trfase"/>
</dbReference>
<organism evidence="6 7">
    <name type="scientific">Bacillus mesophilus</name>
    <dbReference type="NCBI Taxonomy" id="1808955"/>
    <lineage>
        <taxon>Bacteria</taxon>
        <taxon>Bacillati</taxon>
        <taxon>Bacillota</taxon>
        <taxon>Bacilli</taxon>
        <taxon>Bacillales</taxon>
        <taxon>Bacillaceae</taxon>
        <taxon>Bacillus</taxon>
    </lineage>
</organism>
<sequence>MEIKFSKKMDSFPTSIFNELSSYKKRKINEGYDIIDLSVGSPDLPPPPFVMEELSNYAKQPAYYGYTLTGTSEFNNAVCTYYQHKYDVSIAAENEALMVMGSQDGLVHLPMVLTNPGDLILVPDPGYTAYAAGISLAEAIPYPMPLQSENNFLPNLTLIPEEVCEKAKLMILNFPGNPVPAMATSEFFEEVVQFAKKYNIIVLHDFAYCELYYDKKPISFLSVDGAKEVGIEFNSLSKSFNMAGCRIGYVVGNSEVISGLDRLKSNLDYGVFLPIQKAAIRALKDESIFTDSLRRIYRERRDSLVTGLRELGWNVSSPLASMFLWAEVPKQFTSKEFAYKLLDDAGVVVTPGIAFGNEGEGYVRIAIVQDEAVLQRAVKKIKDSGIVLESALEEESV</sequence>
<comment type="caution">
    <text evidence="6">The sequence shown here is derived from an EMBL/GenBank/DDBJ whole genome shotgun (WGS) entry which is preliminary data.</text>
</comment>
<dbReference type="InterPro" id="IPR050881">
    <property type="entry name" value="LL-DAP_aminotransferase"/>
</dbReference>
<feature type="domain" description="Aminotransferase class I/classII large" evidence="5">
    <location>
        <begin position="33"/>
        <end position="381"/>
    </location>
</feature>
<dbReference type="CDD" id="cd00609">
    <property type="entry name" value="AAT_like"/>
    <property type="match status" value="1"/>
</dbReference>
<keyword evidence="2 4" id="KW-0032">Aminotransferase</keyword>
<dbReference type="AlphaFoldDB" id="A0A6M0QED7"/>
<evidence type="ECO:0000313" key="7">
    <source>
        <dbReference type="Proteomes" id="UP000481043"/>
    </source>
</evidence>
<dbReference type="GO" id="GO:0030170">
    <property type="term" value="F:pyridoxal phosphate binding"/>
    <property type="evidence" value="ECO:0007669"/>
    <property type="project" value="InterPro"/>
</dbReference>
<accession>A0A6M0QED7</accession>
<dbReference type="PANTHER" id="PTHR42832:SF3">
    <property type="entry name" value="L-GLUTAMINE--4-(METHYLSULFANYL)-2-OXOBUTANOATE AMINOTRANSFERASE"/>
    <property type="match status" value="1"/>
</dbReference>
<dbReference type="InterPro" id="IPR015421">
    <property type="entry name" value="PyrdxlP-dep_Trfase_major"/>
</dbReference>
<evidence type="ECO:0000256" key="2">
    <source>
        <dbReference type="ARBA" id="ARBA00022576"/>
    </source>
</evidence>
<evidence type="ECO:0000256" key="3">
    <source>
        <dbReference type="ARBA" id="ARBA00022679"/>
    </source>
</evidence>
<dbReference type="PROSITE" id="PS00105">
    <property type="entry name" value="AA_TRANSFER_CLASS_1"/>
    <property type="match status" value="1"/>
</dbReference>
<evidence type="ECO:0000256" key="4">
    <source>
        <dbReference type="RuleBase" id="RU000481"/>
    </source>
</evidence>
<keyword evidence="3 4" id="KW-0808">Transferase</keyword>
<dbReference type="PANTHER" id="PTHR42832">
    <property type="entry name" value="AMINO ACID AMINOTRANSFERASE"/>
    <property type="match status" value="1"/>
</dbReference>
<dbReference type="NCBIfam" id="NF005815">
    <property type="entry name" value="PRK07681.1"/>
    <property type="match status" value="1"/>
</dbReference>
<dbReference type="EMBL" id="JAAIWM010000008">
    <property type="protein sequence ID" value="NEY73648.1"/>
    <property type="molecule type" value="Genomic_DNA"/>
</dbReference>
<dbReference type="SUPFAM" id="SSF53383">
    <property type="entry name" value="PLP-dependent transferases"/>
    <property type="match status" value="1"/>
</dbReference>
<dbReference type="Proteomes" id="UP000481043">
    <property type="component" value="Unassembled WGS sequence"/>
</dbReference>
<dbReference type="Pfam" id="PF00155">
    <property type="entry name" value="Aminotran_1_2"/>
    <property type="match status" value="1"/>
</dbReference>
<comment type="similarity">
    <text evidence="4">Belongs to the class-I pyridoxal-phosphate-dependent aminotransferase family.</text>
</comment>
<comment type="cofactor">
    <cofactor evidence="1 4">
        <name>pyridoxal 5'-phosphate</name>
        <dbReference type="ChEBI" id="CHEBI:597326"/>
    </cofactor>
</comment>
<proteinExistence type="inferred from homology"/>
<evidence type="ECO:0000313" key="6">
    <source>
        <dbReference type="EMBL" id="NEY73648.1"/>
    </source>
</evidence>
<evidence type="ECO:0000256" key="1">
    <source>
        <dbReference type="ARBA" id="ARBA00001933"/>
    </source>
</evidence>
<reference evidence="6 7" key="1">
    <citation type="submission" date="2020-02" db="EMBL/GenBank/DDBJ databases">
        <title>Bacillus aquiflavi sp. nov., isolated from yellow water of strong flavor Chinese baijiu in Yibin region of China.</title>
        <authorList>
            <person name="Xie J."/>
        </authorList>
    </citation>
    <scope>NUCLEOTIDE SEQUENCE [LARGE SCALE GENOMIC DNA]</scope>
    <source>
        <strain evidence="6 7">SA4</strain>
    </source>
</reference>
<dbReference type="Gene3D" id="3.90.1150.10">
    <property type="entry name" value="Aspartate Aminotransferase, domain 1"/>
    <property type="match status" value="1"/>
</dbReference>
<dbReference type="Gene3D" id="3.40.640.10">
    <property type="entry name" value="Type I PLP-dependent aspartate aminotransferase-like (Major domain)"/>
    <property type="match status" value="1"/>
</dbReference>
<protein>
    <recommendedName>
        <fullName evidence="4">Aminotransferase</fullName>
        <ecNumber evidence="4">2.6.1.-</ecNumber>
    </recommendedName>
</protein>
<name>A0A6M0QED7_9BACI</name>
<dbReference type="InterPro" id="IPR004839">
    <property type="entry name" value="Aminotransferase_I/II_large"/>
</dbReference>
<dbReference type="InterPro" id="IPR015422">
    <property type="entry name" value="PyrdxlP-dep_Trfase_small"/>
</dbReference>
<evidence type="ECO:0000259" key="5">
    <source>
        <dbReference type="Pfam" id="PF00155"/>
    </source>
</evidence>
<dbReference type="InterPro" id="IPR004838">
    <property type="entry name" value="NHTrfase_class1_PyrdxlP-BS"/>
</dbReference>
<gene>
    <name evidence="6" type="ORF">G4D63_18185</name>
</gene>
<dbReference type="RefSeq" id="WP_163181395.1">
    <property type="nucleotide sequence ID" value="NZ_JAAIWM010000008.1"/>
</dbReference>